<evidence type="ECO:0008006" key="7">
    <source>
        <dbReference type="Google" id="ProtNLM"/>
    </source>
</evidence>
<feature type="compositionally biased region" description="Low complexity" evidence="4">
    <location>
        <begin position="377"/>
        <end position="400"/>
    </location>
</feature>
<dbReference type="InterPro" id="IPR002110">
    <property type="entry name" value="Ankyrin_rpt"/>
</dbReference>
<dbReference type="Pfam" id="PF13606">
    <property type="entry name" value="Ank_3"/>
    <property type="match status" value="1"/>
</dbReference>
<feature type="repeat" description="ANK" evidence="3">
    <location>
        <begin position="282"/>
        <end position="315"/>
    </location>
</feature>
<dbReference type="Gene3D" id="1.25.40.20">
    <property type="entry name" value="Ankyrin repeat-containing domain"/>
    <property type="match status" value="3"/>
</dbReference>
<proteinExistence type="predicted"/>
<evidence type="ECO:0000256" key="4">
    <source>
        <dbReference type="SAM" id="MobiDB-lite"/>
    </source>
</evidence>
<evidence type="ECO:0000313" key="6">
    <source>
        <dbReference type="Proteomes" id="UP001189429"/>
    </source>
</evidence>
<keyword evidence="1" id="KW-0677">Repeat</keyword>
<keyword evidence="6" id="KW-1185">Reference proteome</keyword>
<dbReference type="SMART" id="SM00248">
    <property type="entry name" value="ANK"/>
    <property type="match status" value="4"/>
</dbReference>
<feature type="region of interest" description="Disordered" evidence="4">
    <location>
        <begin position="363"/>
        <end position="428"/>
    </location>
</feature>
<gene>
    <name evidence="5" type="ORF">PCOR1329_LOCUS35028</name>
</gene>
<dbReference type="PROSITE" id="PS50088">
    <property type="entry name" value="ANK_REPEAT"/>
    <property type="match status" value="1"/>
</dbReference>
<accession>A0ABN9T327</accession>
<comment type="caution">
    <text evidence="5">The sequence shown here is derived from an EMBL/GenBank/DDBJ whole genome shotgun (WGS) entry which is preliminary data.</text>
</comment>
<evidence type="ECO:0000256" key="3">
    <source>
        <dbReference type="PROSITE-ProRule" id="PRU00023"/>
    </source>
</evidence>
<evidence type="ECO:0000256" key="1">
    <source>
        <dbReference type="ARBA" id="ARBA00022737"/>
    </source>
</evidence>
<reference evidence="5" key="1">
    <citation type="submission" date="2023-10" db="EMBL/GenBank/DDBJ databases">
        <authorList>
            <person name="Chen Y."/>
            <person name="Shah S."/>
            <person name="Dougan E. K."/>
            <person name="Thang M."/>
            <person name="Chan C."/>
        </authorList>
    </citation>
    <scope>NUCLEOTIDE SEQUENCE [LARGE SCALE GENOMIC DNA]</scope>
</reference>
<name>A0ABN9T327_9DINO</name>
<protein>
    <recommendedName>
        <fullName evidence="7">ANK_REP_REGION domain-containing protein</fullName>
    </recommendedName>
</protein>
<dbReference type="EMBL" id="CAUYUJ010014283">
    <property type="protein sequence ID" value="CAK0839336.1"/>
    <property type="molecule type" value="Genomic_DNA"/>
</dbReference>
<dbReference type="Pfam" id="PF00023">
    <property type="entry name" value="Ank"/>
    <property type="match status" value="1"/>
</dbReference>
<dbReference type="PANTHER" id="PTHR24198:SF165">
    <property type="entry name" value="ANKYRIN REPEAT-CONTAINING PROTEIN-RELATED"/>
    <property type="match status" value="1"/>
</dbReference>
<organism evidence="5 6">
    <name type="scientific">Prorocentrum cordatum</name>
    <dbReference type="NCBI Taxonomy" id="2364126"/>
    <lineage>
        <taxon>Eukaryota</taxon>
        <taxon>Sar</taxon>
        <taxon>Alveolata</taxon>
        <taxon>Dinophyceae</taxon>
        <taxon>Prorocentrales</taxon>
        <taxon>Prorocentraceae</taxon>
        <taxon>Prorocentrum</taxon>
    </lineage>
</organism>
<dbReference type="InterPro" id="IPR036770">
    <property type="entry name" value="Ankyrin_rpt-contain_sf"/>
</dbReference>
<sequence length="451" mass="47619">GREAALPAATEAAAHALLDIAKGDQWDDLFRRLDARPELVNIRPEVRQFSLLHQAVYMGRAWAVARLLDEYGADPAQRTKAGEPCSSIAEARASPEIAALIAAHTGTAAAAASAEAPADLTPEKVCKKAAEAAASVGEEGALEAAHALIDLARDASWSELFAALDKRRELVDVRPSVREYNVLHQAAYHGDVDALCALIDRYGADPAARTKSGLSAEEVARAQGHARAADDLRRRAQGSSGTGAAGDAHAGLADLAKDSRWPELFRALDASGDLVNVRPDVREFSVLHQAAYHGEREVVAALLDRYGADPAARSRSGRSAADVAEERGHEELARELRAKLQDPDEDCDLVQNADGSWTVVQRAAASEGGKGGGPSQRAAAPRLPPAAALWPRGGPLLGPAHAEPTGRELRGGGGRKAGESSLRQWGPRGLAPAVRLIRAHPRWGHRMHGGG</sequence>
<dbReference type="Proteomes" id="UP001189429">
    <property type="component" value="Unassembled WGS sequence"/>
</dbReference>
<keyword evidence="2 3" id="KW-0040">ANK repeat</keyword>
<dbReference type="PANTHER" id="PTHR24198">
    <property type="entry name" value="ANKYRIN REPEAT AND PROTEIN KINASE DOMAIN-CONTAINING PROTEIN"/>
    <property type="match status" value="1"/>
</dbReference>
<dbReference type="SUPFAM" id="SSF48403">
    <property type="entry name" value="Ankyrin repeat"/>
    <property type="match status" value="1"/>
</dbReference>
<feature type="region of interest" description="Disordered" evidence="4">
    <location>
        <begin position="225"/>
        <end position="248"/>
    </location>
</feature>
<evidence type="ECO:0000313" key="5">
    <source>
        <dbReference type="EMBL" id="CAK0839336.1"/>
    </source>
</evidence>
<feature type="non-terminal residue" evidence="5">
    <location>
        <position position="1"/>
    </location>
</feature>
<evidence type="ECO:0000256" key="2">
    <source>
        <dbReference type="ARBA" id="ARBA00023043"/>
    </source>
</evidence>